<dbReference type="EMBL" id="SUNH01000006">
    <property type="protein sequence ID" value="TJZ86177.1"/>
    <property type="molecule type" value="Genomic_DNA"/>
</dbReference>
<evidence type="ECO:0000313" key="2">
    <source>
        <dbReference type="Proteomes" id="UP000306223"/>
    </source>
</evidence>
<dbReference type="RefSeq" id="WP_136855606.1">
    <property type="nucleotide sequence ID" value="NZ_SUNH01000006.1"/>
</dbReference>
<protein>
    <submittedName>
        <fullName evidence="1">Uncharacterized protein</fullName>
    </submittedName>
</protein>
<proteinExistence type="predicted"/>
<sequence>MDDFKIVPTPRGAIVHLPDLSAELFWTENGWMVGQFSQTKTKSRVEVEAQLYEMIQTIERIRGGHGLGESLP</sequence>
<keyword evidence="2" id="KW-1185">Reference proteome</keyword>
<organism evidence="1 2">
    <name type="scientific">Paracoccus hibiscisoli</name>
    <dbReference type="NCBI Taxonomy" id="2023261"/>
    <lineage>
        <taxon>Bacteria</taxon>
        <taxon>Pseudomonadati</taxon>
        <taxon>Pseudomonadota</taxon>
        <taxon>Alphaproteobacteria</taxon>
        <taxon>Rhodobacterales</taxon>
        <taxon>Paracoccaceae</taxon>
        <taxon>Paracoccus</taxon>
    </lineage>
</organism>
<dbReference type="Proteomes" id="UP000306223">
    <property type="component" value="Unassembled WGS sequence"/>
</dbReference>
<dbReference type="AlphaFoldDB" id="A0A4U0QVK7"/>
<name>A0A4U0QVK7_9RHOB</name>
<evidence type="ECO:0000313" key="1">
    <source>
        <dbReference type="EMBL" id="TJZ86177.1"/>
    </source>
</evidence>
<comment type="caution">
    <text evidence="1">The sequence shown here is derived from an EMBL/GenBank/DDBJ whole genome shotgun (WGS) entry which is preliminary data.</text>
</comment>
<gene>
    <name evidence="1" type="ORF">FA740_04625</name>
</gene>
<accession>A0A4U0QVK7</accession>
<reference evidence="1 2" key="1">
    <citation type="submission" date="2019-04" db="EMBL/GenBank/DDBJ databases">
        <authorList>
            <person name="Li J."/>
        </authorList>
    </citation>
    <scope>NUCLEOTIDE SEQUENCE [LARGE SCALE GENOMIC DNA]</scope>
    <source>
        <strain evidence="1 2">CCTCC AB2016182</strain>
    </source>
</reference>